<feature type="region of interest" description="Disordered" evidence="1">
    <location>
        <begin position="1"/>
        <end position="32"/>
    </location>
</feature>
<protein>
    <submittedName>
        <fullName evidence="3">Phage holin family protein</fullName>
    </submittedName>
</protein>
<dbReference type="OrthoDB" id="7392290at2"/>
<comment type="caution">
    <text evidence="3">The sequence shown here is derived from an EMBL/GenBank/DDBJ whole genome shotgun (WGS) entry which is preliminary data.</text>
</comment>
<feature type="transmembrane region" description="Helical" evidence="2">
    <location>
        <begin position="112"/>
        <end position="131"/>
    </location>
</feature>
<reference evidence="3 4" key="1">
    <citation type="journal article" date="2017" name="Int. J. Syst. Evol. Microbiol.">
        <title>Erythrobacter aquimixticola sp. nov., isolated from the junction between the ocean and a freshwater spring.</title>
        <authorList>
            <person name="Park S."/>
            <person name="Jung Y.T."/>
            <person name="Choi S.J."/>
            <person name="Yoon J.H."/>
        </authorList>
    </citation>
    <scope>NUCLEOTIDE SEQUENCE [LARGE SCALE GENOMIC DNA]</scope>
    <source>
        <strain evidence="3 4">JSSK-14</strain>
    </source>
</reference>
<keyword evidence="2" id="KW-1133">Transmembrane helix</keyword>
<keyword evidence="2" id="KW-0472">Membrane</keyword>
<evidence type="ECO:0000313" key="4">
    <source>
        <dbReference type="Proteomes" id="UP000285232"/>
    </source>
</evidence>
<dbReference type="InterPro" id="IPR009937">
    <property type="entry name" value="Phage_holin_3_6"/>
</dbReference>
<organism evidence="3 4">
    <name type="scientific">Aurantiacibacter aquimixticola</name>
    <dbReference type="NCBI Taxonomy" id="1958945"/>
    <lineage>
        <taxon>Bacteria</taxon>
        <taxon>Pseudomonadati</taxon>
        <taxon>Pseudomonadota</taxon>
        <taxon>Alphaproteobacteria</taxon>
        <taxon>Sphingomonadales</taxon>
        <taxon>Erythrobacteraceae</taxon>
        <taxon>Aurantiacibacter</taxon>
    </lineage>
</organism>
<dbReference type="EMBL" id="RAHX01000001">
    <property type="protein sequence ID" value="RJY08423.1"/>
    <property type="molecule type" value="Genomic_DNA"/>
</dbReference>
<evidence type="ECO:0000313" key="3">
    <source>
        <dbReference type="EMBL" id="RJY08423.1"/>
    </source>
</evidence>
<dbReference type="Pfam" id="PF07332">
    <property type="entry name" value="Phage_holin_3_6"/>
    <property type="match status" value="1"/>
</dbReference>
<evidence type="ECO:0000256" key="2">
    <source>
        <dbReference type="SAM" id="Phobius"/>
    </source>
</evidence>
<gene>
    <name evidence="3" type="ORF">D6201_02765</name>
</gene>
<dbReference type="AlphaFoldDB" id="A0A419RRJ6"/>
<evidence type="ECO:0000256" key="1">
    <source>
        <dbReference type="SAM" id="MobiDB-lite"/>
    </source>
</evidence>
<feature type="transmembrane region" description="Helical" evidence="2">
    <location>
        <begin position="81"/>
        <end position="106"/>
    </location>
</feature>
<keyword evidence="2" id="KW-0812">Transmembrane</keyword>
<accession>A0A419RRJ6</accession>
<name>A0A419RRJ6_9SPHN</name>
<keyword evidence="4" id="KW-1185">Reference proteome</keyword>
<dbReference type="Proteomes" id="UP000285232">
    <property type="component" value="Unassembled WGS sequence"/>
</dbReference>
<proteinExistence type="predicted"/>
<sequence length="151" mass="15940">MASPQDTAAVRPPDDGTVSLPDPPDDASSTIAEDDVAPEVRHSLFDDIEALIDDARTYVSAELTYQKTRAGFVTDRVKKGIAFGAVAVFCGVLATIGLTVGLIIALTPLVTAWGATAIVVLAWLLFAFLLARRAARNFSEASAAMNESDET</sequence>